<dbReference type="EMBL" id="CAAE01014557">
    <property type="protein sequence ID" value="CAF98560.1"/>
    <property type="molecule type" value="Genomic_DNA"/>
</dbReference>
<feature type="coiled-coil region" evidence="1">
    <location>
        <begin position="664"/>
        <end position="694"/>
    </location>
</feature>
<feature type="coiled-coil region" evidence="1">
    <location>
        <begin position="1260"/>
        <end position="1290"/>
    </location>
</feature>
<feature type="coiled-coil region" evidence="1">
    <location>
        <begin position="348"/>
        <end position="407"/>
    </location>
</feature>
<dbReference type="GO" id="GO:0000146">
    <property type="term" value="F:microfilament motor activity"/>
    <property type="evidence" value="ECO:0007669"/>
    <property type="project" value="TreeGrafter"/>
</dbReference>
<protein>
    <submittedName>
        <fullName evidence="2">(spotted green pufferfish) hypothetical protein</fullName>
    </submittedName>
</protein>
<name>Q4SLC2_TETNG</name>
<dbReference type="PANTHER" id="PTHR45615:SF40">
    <property type="entry name" value="MYOSIN HEAVY CHAIN, NON-MUSCLE"/>
    <property type="match status" value="1"/>
</dbReference>
<reference evidence="2" key="1">
    <citation type="journal article" date="2004" name="Nature">
        <title>Genome duplication in the teleost fish Tetraodon nigroviridis reveals the early vertebrate proto-karyotype.</title>
        <authorList>
            <person name="Jaillon O."/>
            <person name="Aury J.-M."/>
            <person name="Brunet F."/>
            <person name="Petit J.-L."/>
            <person name="Stange-Thomann N."/>
            <person name="Mauceli E."/>
            <person name="Bouneau L."/>
            <person name="Fischer C."/>
            <person name="Ozouf-Costaz C."/>
            <person name="Bernot A."/>
            <person name="Nicaud S."/>
            <person name="Jaffe D."/>
            <person name="Fisher S."/>
            <person name="Lutfalla G."/>
            <person name="Dossat C."/>
            <person name="Segurens B."/>
            <person name="Dasilva C."/>
            <person name="Salanoubat M."/>
            <person name="Levy M."/>
            <person name="Boudet N."/>
            <person name="Castellano S."/>
            <person name="Anthouard V."/>
            <person name="Jubin C."/>
            <person name="Castelli V."/>
            <person name="Katinka M."/>
            <person name="Vacherie B."/>
            <person name="Biemont C."/>
            <person name="Skalli Z."/>
            <person name="Cattolico L."/>
            <person name="Poulain J."/>
            <person name="De Berardinis V."/>
            <person name="Cruaud C."/>
            <person name="Duprat S."/>
            <person name="Brottier P."/>
            <person name="Coutanceau J.-P."/>
            <person name="Gouzy J."/>
            <person name="Parra G."/>
            <person name="Lardier G."/>
            <person name="Chapple C."/>
            <person name="McKernan K.J."/>
            <person name="McEwan P."/>
            <person name="Bosak S."/>
            <person name="Kellis M."/>
            <person name="Volff J.-N."/>
            <person name="Guigo R."/>
            <person name="Zody M.C."/>
            <person name="Mesirov J."/>
            <person name="Lindblad-Toh K."/>
            <person name="Birren B."/>
            <person name="Nusbaum C."/>
            <person name="Kahn D."/>
            <person name="Robinson-Rechavi M."/>
            <person name="Laudet V."/>
            <person name="Schachter V."/>
            <person name="Quetier F."/>
            <person name="Saurin W."/>
            <person name="Scarpelli C."/>
            <person name="Wincker P."/>
            <person name="Lander E.S."/>
            <person name="Weissenbach J."/>
            <person name="Roest Crollius H."/>
        </authorList>
    </citation>
    <scope>NUCLEOTIDE SEQUENCE [LARGE SCALE GENOMIC DNA]</scope>
</reference>
<evidence type="ECO:0000313" key="2">
    <source>
        <dbReference type="EMBL" id="CAF98560.1"/>
    </source>
</evidence>
<dbReference type="GO" id="GO:0032982">
    <property type="term" value="C:myosin filament"/>
    <property type="evidence" value="ECO:0007669"/>
    <property type="project" value="TreeGrafter"/>
</dbReference>
<keyword evidence="1" id="KW-0175">Coiled coil</keyword>
<dbReference type="PANTHER" id="PTHR45615">
    <property type="entry name" value="MYOSIN HEAVY CHAIN, NON-MUSCLE"/>
    <property type="match status" value="1"/>
</dbReference>
<dbReference type="OrthoDB" id="6512834at2759"/>
<dbReference type="GO" id="GO:0005737">
    <property type="term" value="C:cytoplasm"/>
    <property type="evidence" value="ECO:0007669"/>
    <property type="project" value="TreeGrafter"/>
</dbReference>
<sequence length="1291" mass="151408">MNQMQEYLHDANRRLLCEYSEAKLHLLYLQTAPAALENAEELNALCNEVVLKYKAPPVCEDYSDQASLLANNDLLEVNTELQNLNNAMSQDIAMLEKKFNEVFSQNPQKKSQSSTSLSNIGEAADLETAPGHAWVDNVLCNREEKRADRAMRDQIRMIRALQKSLEALQEQLDQTEKLKSFSVTTIEELQEQKEVLQEKVKTLEQMQKRSKEPKLQRGKHRRQNTIKRLEQEEWKEQCTLLNRQMCEARDRADFLKEQLSLTRWMNDFYKTVIDEIMEDSDTLSGRKNILKDRLKSSRSKLCRCFYRLFCPRTRWYKDDVSFLLRKKSEITTKALDLGEQLQFARQFLSIHEDLEKGLSLEINQLEERLTGLKGWLRDGNAFLFEELQEQKEVLQEKVKTLEQMQKKSKEPKLQRGKHRRQNTIKRLEQEEWKEQCTLLNRQMTRWYKDDVSFLLRKKSEITTKALDLGEQLQFARQFLSIHEDLEKGLSLEINQRGRKAYRKNKKEEDDRILRKQECEVKGRLKGLRKKLADAHDSKTSYNSTAPAALENAEELNALCNEVVLKYKAPPVCEDYSDQASLLANNDLLEVNTELQNLNNAMSQDIAMLEKKFNEVFSQNPQKKSQSSTSLSNIGEAADLETAPGHAWKSLEALQEQLDQTEKLKSFSVTTIEELQEQKEVLQEKVKTLEQMQKKSKEPKLQRGKHRRQNTIKRLEQEEWKEQCTLLNRQMCEARDRADFLKEQLSLTRWMNDFYKTVIDEIMEDSDTLSGRKNILKDRLKSSRSKLCRCFYRLFCPRTRWYKDDVSFLLRKKSEITTKALDLGEQLQFARQFLSIHEDLEKGLSLEINQLEERLTGLKGWLRDGNAFLFAPAALENAEELNALCNEVVLKYKAPPVCEDYSDQASLLANNDLLEVNTELQNLNNAMSQDIAMLEKKFNEVFSQNPQKKSQSSTSLSNIGEAADLETAPGHAWVDNVLCNREEKRADRAMRDQIRMIRALQKSLEALQEQLDQTEKLKSFSVTTIEELQEQKEVLQEKVKTLEQMQKKSKEPKLQRGKHRRQNTIKRLEQEEWKEQCTLLNRQMCEARDRADFLKEQLSLTRWMNDFYKTVIDEIMEDGDTLSGRKNILKDRLKSSRSKLCRCFYRLFCPRTRWYKDDVSFLLRKKSEITTKALDLGEQLQFARQFLSIHEDLEKGLSLEINQLEERLTGLKGWLRDGNAFLFGRKNKKEEDDRILRKQECEVKGRLKGLRKKLADAHDSKNSYNSVIARIEQEQEKINKKMRKIEEKLLKC</sequence>
<gene>
    <name evidence="2" type="ORF">GSTENG00016304001</name>
</gene>
<evidence type="ECO:0000256" key="1">
    <source>
        <dbReference type="SAM" id="Coils"/>
    </source>
</evidence>
<dbReference type="GO" id="GO:0016460">
    <property type="term" value="C:myosin II complex"/>
    <property type="evidence" value="ECO:0007669"/>
    <property type="project" value="TreeGrafter"/>
</dbReference>
<feature type="coiled-coil region" evidence="1">
    <location>
        <begin position="989"/>
        <end position="1047"/>
    </location>
</feature>
<feature type="coiled-coil region" evidence="1">
    <location>
        <begin position="151"/>
        <end position="209"/>
    </location>
</feature>
<proteinExistence type="predicted"/>
<dbReference type="GO" id="GO:0051015">
    <property type="term" value="F:actin filament binding"/>
    <property type="evidence" value="ECO:0007669"/>
    <property type="project" value="TreeGrafter"/>
</dbReference>
<reference evidence="2" key="2">
    <citation type="submission" date="2004-02" db="EMBL/GenBank/DDBJ databases">
        <authorList>
            <consortium name="Genoscope"/>
            <consortium name="Whitehead Institute Centre for Genome Research"/>
        </authorList>
    </citation>
    <scope>NUCLEOTIDE SEQUENCE</scope>
</reference>
<accession>Q4SLC2</accession>
<organism evidence="2">
    <name type="scientific">Tetraodon nigroviridis</name>
    <name type="common">Spotted green pufferfish</name>
    <name type="synonym">Chelonodon nigroviridis</name>
    <dbReference type="NCBI Taxonomy" id="99883"/>
    <lineage>
        <taxon>Eukaryota</taxon>
        <taxon>Metazoa</taxon>
        <taxon>Chordata</taxon>
        <taxon>Craniata</taxon>
        <taxon>Vertebrata</taxon>
        <taxon>Euteleostomi</taxon>
        <taxon>Actinopterygii</taxon>
        <taxon>Neopterygii</taxon>
        <taxon>Teleostei</taxon>
        <taxon>Neoteleostei</taxon>
        <taxon>Acanthomorphata</taxon>
        <taxon>Eupercaria</taxon>
        <taxon>Tetraodontiformes</taxon>
        <taxon>Tetradontoidea</taxon>
        <taxon>Tetraodontidae</taxon>
        <taxon>Tetraodon</taxon>
    </lineage>
</organism>
<comment type="caution">
    <text evidence="2">The sequence shown here is derived from an EMBL/GenBank/DDBJ whole genome shotgun (WGS) entry which is preliminary data.</text>
</comment>
<dbReference type="KEGG" id="tng:GSTEN00016304G001"/>